<organism evidence="1 2">
    <name type="scientific">Algoriphagus taiwanensis</name>
    <dbReference type="NCBI Taxonomy" id="1445656"/>
    <lineage>
        <taxon>Bacteria</taxon>
        <taxon>Pseudomonadati</taxon>
        <taxon>Bacteroidota</taxon>
        <taxon>Cytophagia</taxon>
        <taxon>Cytophagales</taxon>
        <taxon>Cyclobacteriaceae</taxon>
        <taxon>Algoriphagus</taxon>
    </lineage>
</organism>
<dbReference type="Proteomes" id="UP001307705">
    <property type="component" value="Unassembled WGS sequence"/>
</dbReference>
<protein>
    <recommendedName>
        <fullName evidence="3">Glycosyl transferase</fullName>
    </recommendedName>
</protein>
<sequence>MEEMKPKDIKFNPSDNSLFFTLCSNNYLSFALSLGQSIKSFDTEVKFVIGLVDRLNPQIDYSVWSEFEFLPCSDLGFLEFDLMLGRYDIVEFNTAVKPFFFEYLFANNTDINKIYYLDPDIYFYKSTEDLDLEWGDAQILLTPNLIYSSDKPSAGELASLRHGMFNLGFIGLKRGEVSFRLLTWWKERLKEHCRIDKCWGIFVDQKWMDLAPLFFDRIKVVRHPGWNMAWWNFSERKLLKAKSGFLVNSLDIPLVFFHFSGFKPENVSYTARLKENYSKDIENEVLAVLYENYKGILLKNGYDFFSKILPSLEFRVDTKSSWQKVGKKLKSRINKVLDRIFQV</sequence>
<proteinExistence type="predicted"/>
<dbReference type="SUPFAM" id="SSF53448">
    <property type="entry name" value="Nucleotide-diphospho-sugar transferases"/>
    <property type="match status" value="1"/>
</dbReference>
<evidence type="ECO:0008006" key="3">
    <source>
        <dbReference type="Google" id="ProtNLM"/>
    </source>
</evidence>
<evidence type="ECO:0000313" key="2">
    <source>
        <dbReference type="Proteomes" id="UP001307705"/>
    </source>
</evidence>
<dbReference type="InterPro" id="IPR029044">
    <property type="entry name" value="Nucleotide-diphossugar_trans"/>
</dbReference>
<keyword evidence="2" id="KW-1185">Reference proteome</keyword>
<name>A0ABQ6Q6D0_9BACT</name>
<reference evidence="1 2" key="1">
    <citation type="submission" date="2023-08" db="EMBL/GenBank/DDBJ databases">
        <title>Draft genome sequence of Algoriphagus taiwanensis.</title>
        <authorList>
            <person name="Takatani N."/>
            <person name="Hosokawa M."/>
            <person name="Sawabe T."/>
        </authorList>
    </citation>
    <scope>NUCLEOTIDE SEQUENCE [LARGE SCALE GENOMIC DNA]</scope>
    <source>
        <strain evidence="1 2">JCM 19755</strain>
    </source>
</reference>
<dbReference type="Gene3D" id="3.90.550.10">
    <property type="entry name" value="Spore Coat Polysaccharide Biosynthesis Protein SpsA, Chain A"/>
    <property type="match status" value="1"/>
</dbReference>
<evidence type="ECO:0000313" key="1">
    <source>
        <dbReference type="EMBL" id="GMQ35720.1"/>
    </source>
</evidence>
<gene>
    <name evidence="1" type="ORF">Ataiwa_39930</name>
</gene>
<accession>A0ABQ6Q6D0</accession>
<comment type="caution">
    <text evidence="1">The sequence shown here is derived from an EMBL/GenBank/DDBJ whole genome shotgun (WGS) entry which is preliminary data.</text>
</comment>
<dbReference type="EMBL" id="BTPE01000025">
    <property type="protein sequence ID" value="GMQ35720.1"/>
    <property type="molecule type" value="Genomic_DNA"/>
</dbReference>